<feature type="region of interest" description="Disordered" evidence="7">
    <location>
        <begin position="1"/>
        <end position="32"/>
    </location>
</feature>
<evidence type="ECO:0000256" key="1">
    <source>
        <dbReference type="ARBA" id="ARBA00005322"/>
    </source>
</evidence>
<keyword evidence="9" id="KW-0966">Cell projection</keyword>
<evidence type="ECO:0000313" key="10">
    <source>
        <dbReference type="Proteomes" id="UP000029453"/>
    </source>
</evidence>
<dbReference type="RefSeq" id="WP_006284626.1">
    <property type="nucleotide sequence ID" value="NZ_BALG01000027.1"/>
</dbReference>
<proteinExistence type="inferred from homology"/>
<dbReference type="EMBL" id="BALG01000027">
    <property type="protein sequence ID" value="GAC41318.1"/>
    <property type="molecule type" value="Genomic_DNA"/>
</dbReference>
<keyword evidence="3" id="KW-0678">Repressor</keyword>
<dbReference type="OrthoDB" id="2382241at2"/>
<evidence type="ECO:0000259" key="8">
    <source>
        <dbReference type="Pfam" id="PF04316"/>
    </source>
</evidence>
<organism evidence="9 10">
    <name type="scientific">Paenibacillus popilliae ATCC 14706</name>
    <dbReference type="NCBI Taxonomy" id="1212764"/>
    <lineage>
        <taxon>Bacteria</taxon>
        <taxon>Bacillati</taxon>
        <taxon>Bacillota</taxon>
        <taxon>Bacilli</taxon>
        <taxon>Bacillales</taxon>
        <taxon>Paenibacillaceae</taxon>
        <taxon>Paenibacillus</taxon>
    </lineage>
</organism>
<keyword evidence="10" id="KW-1185">Reference proteome</keyword>
<evidence type="ECO:0000256" key="2">
    <source>
        <dbReference type="ARBA" id="ARBA00017823"/>
    </source>
</evidence>
<keyword evidence="6" id="KW-0804">Transcription</keyword>
<evidence type="ECO:0000256" key="4">
    <source>
        <dbReference type="ARBA" id="ARBA00022795"/>
    </source>
</evidence>
<comment type="caution">
    <text evidence="9">The sequence shown here is derived from an EMBL/GenBank/DDBJ whole genome shotgun (WGS) entry which is preliminary data.</text>
</comment>
<evidence type="ECO:0000256" key="3">
    <source>
        <dbReference type="ARBA" id="ARBA00022491"/>
    </source>
</evidence>
<feature type="compositionally biased region" description="Polar residues" evidence="7">
    <location>
        <begin position="15"/>
        <end position="27"/>
    </location>
</feature>
<keyword evidence="9" id="KW-0969">Cilium</keyword>
<dbReference type="SUPFAM" id="SSF101498">
    <property type="entry name" value="Anti-sigma factor FlgM"/>
    <property type="match status" value="1"/>
</dbReference>
<gene>
    <name evidence="9" type="ORF">PPOP_0668</name>
</gene>
<dbReference type="AlphaFoldDB" id="M9M2E9"/>
<dbReference type="GO" id="GO:0045892">
    <property type="term" value="P:negative regulation of DNA-templated transcription"/>
    <property type="evidence" value="ECO:0007669"/>
    <property type="project" value="InterPro"/>
</dbReference>
<name>M9M2E9_PAEPP</name>
<dbReference type="InterPro" id="IPR035890">
    <property type="entry name" value="Anti-sigma-28_factor_FlgM_sf"/>
</dbReference>
<dbReference type="InterPro" id="IPR007412">
    <property type="entry name" value="FlgM"/>
</dbReference>
<evidence type="ECO:0000256" key="6">
    <source>
        <dbReference type="ARBA" id="ARBA00023163"/>
    </source>
</evidence>
<evidence type="ECO:0000256" key="5">
    <source>
        <dbReference type="ARBA" id="ARBA00023015"/>
    </source>
</evidence>
<evidence type="ECO:0000313" key="9">
    <source>
        <dbReference type="EMBL" id="GAC41318.1"/>
    </source>
</evidence>
<keyword evidence="9" id="KW-0282">Flagellum</keyword>
<reference evidence="9 10" key="1">
    <citation type="submission" date="2012-10" db="EMBL/GenBank/DDBJ databases">
        <title>Draft Genome Sequence of Paenibacillus popilliae ATCC 14706T.</title>
        <authorList>
            <person name="Iiyama K."/>
            <person name="Mori K."/>
            <person name="Mon H."/>
            <person name="Chieda Y."/>
            <person name="Lee J.M."/>
            <person name="Kusakabe T."/>
            <person name="Tashiro K."/>
            <person name="Asano S."/>
            <person name="Yasunaga-Aoki C."/>
            <person name="Shimizu S."/>
        </authorList>
    </citation>
    <scope>NUCLEOTIDE SEQUENCE [LARGE SCALE GENOMIC DNA]</scope>
    <source>
        <strain evidence="9 10">ATCC 14706</strain>
    </source>
</reference>
<dbReference type="NCBIfam" id="TIGR03824">
    <property type="entry name" value="FlgM_jcvi"/>
    <property type="match status" value="1"/>
</dbReference>
<comment type="similarity">
    <text evidence="1">Belongs to the FlgM family.</text>
</comment>
<accession>M9M2E9</accession>
<feature type="domain" description="Anti-sigma-28 factor FlgM C-terminal" evidence="8">
    <location>
        <begin position="32"/>
        <end position="83"/>
    </location>
</feature>
<keyword evidence="5" id="KW-0805">Transcription regulation</keyword>
<keyword evidence="4" id="KW-1005">Bacterial flagellum biogenesis</keyword>
<sequence length="91" mass="10355">MKINESQRAGAIQYYQKQQSAEKISQKSTRKDELTISTEAKEMLDAQNRVSNPARQEHIAELKQAVQTGTYHVAADKIAEKLLPLLRKETE</sequence>
<dbReference type="InterPro" id="IPR031316">
    <property type="entry name" value="FlgM_C"/>
</dbReference>
<protein>
    <recommendedName>
        <fullName evidence="2">Negative regulator of flagellin synthesis</fullName>
    </recommendedName>
</protein>
<dbReference type="Proteomes" id="UP000029453">
    <property type="component" value="Unassembled WGS sequence"/>
</dbReference>
<evidence type="ECO:0000256" key="7">
    <source>
        <dbReference type="SAM" id="MobiDB-lite"/>
    </source>
</evidence>
<dbReference type="Pfam" id="PF04316">
    <property type="entry name" value="FlgM"/>
    <property type="match status" value="1"/>
</dbReference>
<dbReference type="GO" id="GO:0044781">
    <property type="term" value="P:bacterial-type flagellum organization"/>
    <property type="evidence" value="ECO:0007669"/>
    <property type="project" value="UniProtKB-KW"/>
</dbReference>